<dbReference type="KEGG" id="bfo:118422297"/>
<dbReference type="CDD" id="cd14972">
    <property type="entry name" value="7tmA_EDG-like"/>
    <property type="match status" value="1"/>
</dbReference>
<feature type="transmembrane region" description="Helical" evidence="7">
    <location>
        <begin position="250"/>
        <end position="269"/>
    </location>
</feature>
<dbReference type="PRINTS" id="PR00237">
    <property type="entry name" value="GPCRRHODOPSN"/>
</dbReference>
<protein>
    <submittedName>
        <fullName evidence="11">G-protein coupled receptor 6-like</fullName>
    </submittedName>
</protein>
<dbReference type="EMBL" id="GG666562">
    <property type="protein sequence ID" value="EEN55148.1"/>
    <property type="molecule type" value="Genomic_DNA"/>
</dbReference>
<feature type="transmembrane region" description="Helical" evidence="7">
    <location>
        <begin position="12"/>
        <end position="33"/>
    </location>
</feature>
<evidence type="ECO:0000259" key="8">
    <source>
        <dbReference type="PROSITE" id="PS50262"/>
    </source>
</evidence>
<comment type="subcellular location">
    <subcellularLocation>
        <location evidence="1">Cell membrane</location>
        <topology evidence="1">Multi-pass membrane protein</topology>
    </subcellularLocation>
</comment>
<evidence type="ECO:0000256" key="5">
    <source>
        <dbReference type="ARBA" id="ARBA00023136"/>
    </source>
</evidence>
<proteinExistence type="inferred from homology"/>
<feature type="transmembrane region" description="Helical" evidence="7">
    <location>
        <begin position="42"/>
        <end position="68"/>
    </location>
</feature>
<dbReference type="GO" id="GO:0005886">
    <property type="term" value="C:plasma membrane"/>
    <property type="evidence" value="ECO:0000318"/>
    <property type="project" value="GO_Central"/>
</dbReference>
<dbReference type="GO" id="GO:0005737">
    <property type="term" value="C:cytoplasm"/>
    <property type="evidence" value="ECO:0000318"/>
    <property type="project" value="GO_Central"/>
</dbReference>
<dbReference type="PROSITE" id="PS00237">
    <property type="entry name" value="G_PROTEIN_RECEP_F1_1"/>
    <property type="match status" value="1"/>
</dbReference>
<dbReference type="PANTHER" id="PTHR22750">
    <property type="entry name" value="G-PROTEIN COUPLED RECEPTOR"/>
    <property type="match status" value="1"/>
</dbReference>
<name>C3YXD0_BRAFL</name>
<keyword evidence="3 6" id="KW-0812">Transmembrane</keyword>
<dbReference type="InterPro" id="IPR000276">
    <property type="entry name" value="GPCR_Rhodpsn"/>
</dbReference>
<keyword evidence="6" id="KW-0807">Transducer</keyword>
<accession>C3YXD0</accession>
<dbReference type="GO" id="GO:0004930">
    <property type="term" value="F:G protein-coupled receptor activity"/>
    <property type="evidence" value="ECO:0000318"/>
    <property type="project" value="GO_Central"/>
</dbReference>
<organism>
    <name type="scientific">Branchiostoma floridae</name>
    <name type="common">Florida lancelet</name>
    <name type="synonym">Amphioxus</name>
    <dbReference type="NCBI Taxonomy" id="7739"/>
    <lineage>
        <taxon>Eukaryota</taxon>
        <taxon>Metazoa</taxon>
        <taxon>Chordata</taxon>
        <taxon>Cephalochordata</taxon>
        <taxon>Leptocardii</taxon>
        <taxon>Amphioxiformes</taxon>
        <taxon>Branchiostomatidae</taxon>
        <taxon>Branchiostoma</taxon>
    </lineage>
</organism>
<feature type="transmembrane region" description="Helical" evidence="7">
    <location>
        <begin position="125"/>
        <end position="147"/>
    </location>
</feature>
<keyword evidence="2" id="KW-1003">Cell membrane</keyword>
<comment type="similarity">
    <text evidence="6">Belongs to the G-protein coupled receptor 1 family.</text>
</comment>
<dbReference type="OrthoDB" id="10042731at2759"/>
<reference evidence="9" key="1">
    <citation type="journal article" date="2008" name="Nature">
        <title>The amphioxus genome and the evolution of the chordate karyotype.</title>
        <authorList>
            <consortium name="US DOE Joint Genome Institute (JGI-PGF)"/>
            <person name="Putnam N.H."/>
            <person name="Butts T."/>
            <person name="Ferrier D.E.K."/>
            <person name="Furlong R.F."/>
            <person name="Hellsten U."/>
            <person name="Kawashima T."/>
            <person name="Robinson-Rechavi M."/>
            <person name="Shoguchi E."/>
            <person name="Terry A."/>
            <person name="Yu J.-K."/>
            <person name="Benito-Gutierrez E.L."/>
            <person name="Dubchak I."/>
            <person name="Garcia-Fernandez J."/>
            <person name="Gibson-Brown J.J."/>
            <person name="Grigoriev I.V."/>
            <person name="Horton A.C."/>
            <person name="de Jong P.J."/>
            <person name="Jurka J."/>
            <person name="Kapitonov V.V."/>
            <person name="Kohara Y."/>
            <person name="Kuroki Y."/>
            <person name="Lindquist E."/>
            <person name="Lucas S."/>
            <person name="Osoegawa K."/>
            <person name="Pennacchio L.A."/>
            <person name="Salamov A.A."/>
            <person name="Satou Y."/>
            <person name="Sauka-Spengler T."/>
            <person name="Schmutz J."/>
            <person name="Shin-I T."/>
            <person name="Toyoda A."/>
            <person name="Bronner-Fraser M."/>
            <person name="Fujiyama A."/>
            <person name="Holland L.Z."/>
            <person name="Holland P.W.H."/>
            <person name="Satoh N."/>
            <person name="Rokhsar D.S."/>
        </authorList>
    </citation>
    <scope>NUCLEOTIDE SEQUENCE [LARGE SCALE GENOMIC DNA]</scope>
    <source>
        <strain evidence="9">S238N-H82</strain>
        <tissue evidence="9">Testes</tissue>
    </source>
</reference>
<feature type="transmembrane region" description="Helical" evidence="7">
    <location>
        <begin position="167"/>
        <end position="195"/>
    </location>
</feature>
<keyword evidence="6" id="KW-0675">Receptor</keyword>
<evidence type="ECO:0000313" key="10">
    <source>
        <dbReference type="Proteomes" id="UP000001554"/>
    </source>
</evidence>
<feature type="domain" description="G-protein coupled receptors family 1 profile" evidence="8">
    <location>
        <begin position="24"/>
        <end position="265"/>
    </location>
</feature>
<dbReference type="InParanoid" id="C3YXD0"/>
<feature type="transmembrane region" description="Helical" evidence="7">
    <location>
        <begin position="219"/>
        <end position="238"/>
    </location>
</feature>
<dbReference type="GO" id="GO:0007189">
    <property type="term" value="P:adenylate cyclase-activating G protein-coupled receptor signaling pathway"/>
    <property type="evidence" value="ECO:0000318"/>
    <property type="project" value="GO_Central"/>
</dbReference>
<keyword evidence="6" id="KW-0297">G-protein coupled receptor</keyword>
<dbReference type="eggNOG" id="KOG3656">
    <property type="taxonomic scope" value="Eukaryota"/>
</dbReference>
<reference evidence="11" key="3">
    <citation type="submission" date="2025-04" db="UniProtKB">
        <authorList>
            <consortium name="RefSeq"/>
        </authorList>
    </citation>
    <scope>IDENTIFICATION</scope>
    <source>
        <strain evidence="11">S238N-H82</strain>
        <tissue evidence="11">Testes</tissue>
    </source>
</reference>
<keyword evidence="5 7" id="KW-0472">Membrane</keyword>
<sequence>MELEIRSPAREYVVLCIGVWTVVANSLPLAAIVKHEQLHTPVYILMAINLAASDVLTGATVVILFLLIHTYTQSILSNTMLHFIFTSAFLTGLSTAFGLLALTAERYWFIVHGMTYVSNVTNDKCKVVVVIVWMLSVALAMLPNFGWHCPSRAEEGCVPLGGGLAHGYVVLVQVFIFSAMAGIVLLNASVFWCLWKHVNAIADQEAAVGAESSTSRRSAITVGIVTVAFLVGWLPLLIKMSFPSDVSDVHMVFMILNSAMNPVIYGFRLSEVRRSVARLFLNCSGNDN</sequence>
<evidence type="ECO:0000256" key="2">
    <source>
        <dbReference type="ARBA" id="ARBA00022475"/>
    </source>
</evidence>
<dbReference type="AlphaFoldDB" id="C3YXD0"/>
<gene>
    <name evidence="11" type="primary">LOC118422297</name>
    <name evidence="9" type="ORF">BRAFLDRAFT_225039</name>
</gene>
<dbReference type="Gene3D" id="1.20.1070.10">
    <property type="entry name" value="Rhodopsin 7-helix transmembrane proteins"/>
    <property type="match status" value="1"/>
</dbReference>
<dbReference type="GeneID" id="118422297"/>
<dbReference type="PROSITE" id="PS50262">
    <property type="entry name" value="G_PROTEIN_RECEP_F1_2"/>
    <property type="match status" value="1"/>
</dbReference>
<dbReference type="OMA" id="MILNSAM"/>
<feature type="transmembrane region" description="Helical" evidence="7">
    <location>
        <begin position="80"/>
        <end position="104"/>
    </location>
</feature>
<evidence type="ECO:0000256" key="3">
    <source>
        <dbReference type="ARBA" id="ARBA00022692"/>
    </source>
</evidence>
<dbReference type="SUPFAM" id="SSF81321">
    <property type="entry name" value="Family A G protein-coupled receptor-like"/>
    <property type="match status" value="1"/>
</dbReference>
<evidence type="ECO:0000256" key="7">
    <source>
        <dbReference type="SAM" id="Phobius"/>
    </source>
</evidence>
<evidence type="ECO:0000313" key="9">
    <source>
        <dbReference type="EMBL" id="EEN55148.1"/>
    </source>
</evidence>
<dbReference type="RefSeq" id="XP_035685709.1">
    <property type="nucleotide sequence ID" value="XM_035829816.1"/>
</dbReference>
<keyword evidence="10" id="KW-1185">Reference proteome</keyword>
<reference evidence="10" key="2">
    <citation type="journal article" date="2020" name="Nat. Ecol. Evol.">
        <title>Deeply conserved synteny resolves early events in vertebrate evolution.</title>
        <authorList>
            <person name="Simakov O."/>
            <person name="Marletaz F."/>
            <person name="Yue J.X."/>
            <person name="O'Connell B."/>
            <person name="Jenkins J."/>
            <person name="Brandt A."/>
            <person name="Calef R."/>
            <person name="Tung C.H."/>
            <person name="Huang T.K."/>
            <person name="Schmutz J."/>
            <person name="Satoh N."/>
            <person name="Yu J.K."/>
            <person name="Putnam N.H."/>
            <person name="Green R.E."/>
            <person name="Rokhsar D.S."/>
        </authorList>
    </citation>
    <scope>NUCLEOTIDE SEQUENCE [LARGE SCALE GENOMIC DNA]</scope>
    <source>
        <strain evidence="10">S238N-H82</strain>
    </source>
</reference>
<dbReference type="InterPro" id="IPR017452">
    <property type="entry name" value="GPCR_Rhodpsn_7TM"/>
</dbReference>
<evidence type="ECO:0000256" key="1">
    <source>
        <dbReference type="ARBA" id="ARBA00004651"/>
    </source>
</evidence>
<evidence type="ECO:0000256" key="4">
    <source>
        <dbReference type="ARBA" id="ARBA00022989"/>
    </source>
</evidence>
<dbReference type="Proteomes" id="UP000001554">
    <property type="component" value="Chromosome 9"/>
</dbReference>
<evidence type="ECO:0000256" key="6">
    <source>
        <dbReference type="RuleBase" id="RU000688"/>
    </source>
</evidence>
<keyword evidence="4 7" id="KW-1133">Transmembrane helix</keyword>
<dbReference type="Pfam" id="PF00001">
    <property type="entry name" value="7tm_1"/>
    <property type="match status" value="1"/>
</dbReference>
<evidence type="ECO:0000313" key="11">
    <source>
        <dbReference type="RefSeq" id="XP_035685709.1"/>
    </source>
</evidence>